<dbReference type="RefSeq" id="WP_094335505.1">
    <property type="nucleotide sequence ID" value="NZ_NFIE01000010.1"/>
</dbReference>
<dbReference type="GO" id="GO:0042597">
    <property type="term" value="C:periplasmic space"/>
    <property type="evidence" value="ECO:0007669"/>
    <property type="project" value="UniProtKB-ARBA"/>
</dbReference>
<protein>
    <submittedName>
        <fullName evidence="5">ABC transporter substrate-binding protein</fullName>
    </submittedName>
</protein>
<dbReference type="PIRSF" id="PIRSF002741">
    <property type="entry name" value="MppA"/>
    <property type="match status" value="1"/>
</dbReference>
<dbReference type="CDD" id="cd08493">
    <property type="entry name" value="PBP2_DppA_like"/>
    <property type="match status" value="1"/>
</dbReference>
<evidence type="ECO:0000259" key="4">
    <source>
        <dbReference type="Pfam" id="PF00496"/>
    </source>
</evidence>
<dbReference type="InterPro" id="IPR000914">
    <property type="entry name" value="SBP_5_dom"/>
</dbReference>
<keyword evidence="2" id="KW-0813">Transport</keyword>
<reference evidence="6" key="1">
    <citation type="submission" date="2017-04" db="EMBL/GenBank/DDBJ databases">
        <title>Function of individual gut microbiota members based on whole genome sequencing of pure cultures obtained from chicken caecum.</title>
        <authorList>
            <person name="Medvecky M."/>
            <person name="Cejkova D."/>
            <person name="Polansky O."/>
            <person name="Karasova D."/>
            <person name="Kubasova T."/>
            <person name="Cizek A."/>
            <person name="Rychlik I."/>
        </authorList>
    </citation>
    <scope>NUCLEOTIDE SEQUENCE [LARGE SCALE GENOMIC DNA]</scope>
    <source>
        <strain evidence="6">An5</strain>
    </source>
</reference>
<dbReference type="SUPFAM" id="SSF53850">
    <property type="entry name" value="Periplasmic binding protein-like II"/>
    <property type="match status" value="1"/>
</dbReference>
<evidence type="ECO:0000256" key="1">
    <source>
        <dbReference type="ARBA" id="ARBA00005695"/>
    </source>
</evidence>
<dbReference type="Proteomes" id="UP000195781">
    <property type="component" value="Unassembled WGS sequence"/>
</dbReference>
<keyword evidence="6" id="KW-1185">Reference proteome</keyword>
<organism evidence="5 6">
    <name type="scientific">[Collinsella] massiliensis</name>
    <dbReference type="NCBI Taxonomy" id="1232426"/>
    <lineage>
        <taxon>Bacteria</taxon>
        <taxon>Bacillati</taxon>
        <taxon>Actinomycetota</taxon>
        <taxon>Coriobacteriia</taxon>
        <taxon>Coriobacteriales</taxon>
        <taxon>Coriobacteriaceae</taxon>
        <taxon>Enorma</taxon>
    </lineage>
</organism>
<feature type="domain" description="Solute-binding protein family 5" evidence="4">
    <location>
        <begin position="103"/>
        <end position="468"/>
    </location>
</feature>
<dbReference type="Gene3D" id="3.90.76.10">
    <property type="entry name" value="Dipeptide-binding Protein, Domain 1"/>
    <property type="match status" value="1"/>
</dbReference>
<dbReference type="InterPro" id="IPR006311">
    <property type="entry name" value="TAT_signal"/>
</dbReference>
<dbReference type="PANTHER" id="PTHR30290">
    <property type="entry name" value="PERIPLASMIC BINDING COMPONENT OF ABC TRANSPORTER"/>
    <property type="match status" value="1"/>
</dbReference>
<dbReference type="PANTHER" id="PTHR30290:SF9">
    <property type="entry name" value="OLIGOPEPTIDE-BINDING PROTEIN APPA"/>
    <property type="match status" value="1"/>
</dbReference>
<name>A0A1Y3XT38_9ACTN</name>
<comment type="caution">
    <text evidence="5">The sequence shown here is derived from an EMBL/GenBank/DDBJ whole genome shotgun (WGS) entry which is preliminary data.</text>
</comment>
<dbReference type="Gene3D" id="3.10.105.10">
    <property type="entry name" value="Dipeptide-binding Protein, Domain 3"/>
    <property type="match status" value="1"/>
</dbReference>
<evidence type="ECO:0000313" key="5">
    <source>
        <dbReference type="EMBL" id="OUN88692.1"/>
    </source>
</evidence>
<dbReference type="Gene3D" id="3.40.190.10">
    <property type="entry name" value="Periplasmic binding protein-like II"/>
    <property type="match status" value="1"/>
</dbReference>
<proteinExistence type="inferred from homology"/>
<dbReference type="PROSITE" id="PS51318">
    <property type="entry name" value="TAT"/>
    <property type="match status" value="1"/>
</dbReference>
<dbReference type="EMBL" id="NFIE01000010">
    <property type="protein sequence ID" value="OUN88692.1"/>
    <property type="molecule type" value="Genomic_DNA"/>
</dbReference>
<comment type="similarity">
    <text evidence="1">Belongs to the bacterial solute-binding protein 5 family.</text>
</comment>
<keyword evidence="3" id="KW-0732">Signal</keyword>
<gene>
    <name evidence="5" type="ORF">B5G02_05600</name>
</gene>
<dbReference type="InterPro" id="IPR039424">
    <property type="entry name" value="SBP_5"/>
</dbReference>
<evidence type="ECO:0000256" key="2">
    <source>
        <dbReference type="ARBA" id="ARBA00022448"/>
    </source>
</evidence>
<dbReference type="GO" id="GO:0043190">
    <property type="term" value="C:ATP-binding cassette (ABC) transporter complex"/>
    <property type="evidence" value="ECO:0007669"/>
    <property type="project" value="InterPro"/>
</dbReference>
<evidence type="ECO:0000256" key="3">
    <source>
        <dbReference type="ARBA" id="ARBA00022729"/>
    </source>
</evidence>
<sequence>MGTTNRFEQQPNAREVSRRMFLKAMGALVAVPVATSLAGCGGQRASEAGSATGSAGDAASTLTFAQAAEPSSLDPALISDIASSNVTNQIYENLVRFNEDCSEIIPWLAEDYTISDDGLIYTFTLHQGVKFHDGTDFNAEAVKRSVSRQLEPDRLDSMPYASFNFGSEETGTGVASIECPDDYTVVFTLRAVSTPFIKNLAMQLSSPIVSPTALDTYDNDLSEHPVGTGPYAFRSWDRSQNLVLEAFDDYWNDDNAAKMDTLVFRFIAETSSRVTALGNGEVDIIEGVDMATADTVESSGKSILTSEGMNINYIAMRTDVGATSDVAVRRAVRQAIDTEALVQALYGDYATVANSFMPVWMAPYDKDIEQLPYDPDAARAAFAERGITELTMLTYSSQRDYNAAGGRELAESIQGYLEDAGVSLTVNSYDWTTFLARREIEAWDLCAAGWIGDNGDPDNFMNLFSDTEPSINVSRFADDEYTELIHEGTATPEGPDRDAIYQRCEEIVADQVPVIVISHAQKLIGYDPSVKGLICPQVGTYDLCKVSKG</sequence>
<evidence type="ECO:0000313" key="6">
    <source>
        <dbReference type="Proteomes" id="UP000195781"/>
    </source>
</evidence>
<dbReference type="AlphaFoldDB" id="A0A1Y3XT38"/>
<dbReference type="GO" id="GO:1904680">
    <property type="term" value="F:peptide transmembrane transporter activity"/>
    <property type="evidence" value="ECO:0007669"/>
    <property type="project" value="TreeGrafter"/>
</dbReference>
<dbReference type="InterPro" id="IPR030678">
    <property type="entry name" value="Peptide/Ni-bd"/>
</dbReference>
<dbReference type="GO" id="GO:0015833">
    <property type="term" value="P:peptide transport"/>
    <property type="evidence" value="ECO:0007669"/>
    <property type="project" value="TreeGrafter"/>
</dbReference>
<dbReference type="Pfam" id="PF00496">
    <property type="entry name" value="SBP_bac_5"/>
    <property type="match status" value="1"/>
</dbReference>
<accession>A0A1Y3XT38</accession>
<dbReference type="OrthoDB" id="9764591at2"/>